<keyword evidence="5 6" id="KW-0472">Membrane</keyword>
<proteinExistence type="predicted"/>
<evidence type="ECO:0000313" key="7">
    <source>
        <dbReference type="EMBL" id="TPX77747.1"/>
    </source>
</evidence>
<dbReference type="OrthoDB" id="77989at2759"/>
<dbReference type="InterPro" id="IPR018108">
    <property type="entry name" value="MCP_transmembrane"/>
</dbReference>
<sequence length="468" mass="50447">MSFFSFAGDSALSERDAVALPVRAAAETALGVTSASQSVGTQTHGAALTQSDSSTADLFAWYTGPDPVSLVLESYTLALVTAPLLIVETLQEVQFHAADPVAATSELDAYDVVSKEKPVVTLVPSLGSDVWRNIRTLSNSPNLGTLGLVKGHFTTFILQTLSHATQPFVEESLNDAFDVFDDTHPVTNLLSHVLISTLLSPLELIRTRLIAQSASERRYYGPFHAAAAIAATEGPHQFGALYSPQHVYATVICKAVSSLLQSLSRSIIKYDLGLSSEYNPILYTSAVLVFLAGEVFVSTPLELARKRLQVQTLKPARKRKAGDAIIPFAGCVAMNNVRRYESMFDVIQRVIVEEAVVAGGGPIEAAGGSDKSKTATSSVGGYDDEMDAYLSAGSLSASKKNADWQDLYSPSGSKRNLNAGNPKNQSVLTKYWGGLRSLYRGYWTRYSIRVVEFAFEGLRDAGDNAWDI</sequence>
<evidence type="ECO:0000256" key="3">
    <source>
        <dbReference type="ARBA" id="ARBA00022737"/>
    </source>
</evidence>
<dbReference type="GO" id="GO:0016020">
    <property type="term" value="C:membrane"/>
    <property type="evidence" value="ECO:0007669"/>
    <property type="project" value="UniProtKB-SubCell"/>
</dbReference>
<name>A0A507FS77_9FUNG</name>
<comment type="caution">
    <text evidence="7">The sequence shown here is derived from an EMBL/GenBank/DDBJ whole genome shotgun (WGS) entry which is preliminary data.</text>
</comment>
<keyword evidence="3" id="KW-0677">Repeat</keyword>
<evidence type="ECO:0008006" key="9">
    <source>
        <dbReference type="Google" id="ProtNLM"/>
    </source>
</evidence>
<dbReference type="STRING" id="246404.A0A507FS77"/>
<evidence type="ECO:0000256" key="2">
    <source>
        <dbReference type="ARBA" id="ARBA00022692"/>
    </source>
</evidence>
<protein>
    <recommendedName>
        <fullName evidence="9">Mitochondrial carrier</fullName>
    </recommendedName>
</protein>
<evidence type="ECO:0000256" key="6">
    <source>
        <dbReference type="PROSITE-ProRule" id="PRU00282"/>
    </source>
</evidence>
<accession>A0A507FS77</accession>
<dbReference type="Gene3D" id="1.50.40.10">
    <property type="entry name" value="Mitochondrial carrier domain"/>
    <property type="match status" value="1"/>
</dbReference>
<dbReference type="Proteomes" id="UP000320333">
    <property type="component" value="Unassembled WGS sequence"/>
</dbReference>
<keyword evidence="2 6" id="KW-0812">Transmembrane</keyword>
<keyword evidence="4" id="KW-1133">Transmembrane helix</keyword>
<dbReference type="InterPro" id="IPR023395">
    <property type="entry name" value="MCP_dom_sf"/>
</dbReference>
<evidence type="ECO:0000256" key="4">
    <source>
        <dbReference type="ARBA" id="ARBA00022989"/>
    </source>
</evidence>
<dbReference type="PROSITE" id="PS50920">
    <property type="entry name" value="SOLCAR"/>
    <property type="match status" value="1"/>
</dbReference>
<dbReference type="AlphaFoldDB" id="A0A507FS77"/>
<organism evidence="7 8">
    <name type="scientific">Chytriomyces confervae</name>
    <dbReference type="NCBI Taxonomy" id="246404"/>
    <lineage>
        <taxon>Eukaryota</taxon>
        <taxon>Fungi</taxon>
        <taxon>Fungi incertae sedis</taxon>
        <taxon>Chytridiomycota</taxon>
        <taxon>Chytridiomycota incertae sedis</taxon>
        <taxon>Chytridiomycetes</taxon>
        <taxon>Chytridiales</taxon>
        <taxon>Chytriomycetaceae</taxon>
        <taxon>Chytriomyces</taxon>
    </lineage>
</organism>
<comment type="subcellular location">
    <subcellularLocation>
        <location evidence="1">Membrane</location>
        <topology evidence="1">Multi-pass membrane protein</topology>
    </subcellularLocation>
</comment>
<evidence type="ECO:0000313" key="8">
    <source>
        <dbReference type="Proteomes" id="UP000320333"/>
    </source>
</evidence>
<reference evidence="7 8" key="1">
    <citation type="journal article" date="2019" name="Sci. Rep.">
        <title>Comparative genomics of chytrid fungi reveal insights into the obligate biotrophic and pathogenic lifestyle of Synchytrium endobioticum.</title>
        <authorList>
            <person name="van de Vossenberg B.T.L.H."/>
            <person name="Warris S."/>
            <person name="Nguyen H.D.T."/>
            <person name="van Gent-Pelzer M.P.E."/>
            <person name="Joly D.L."/>
            <person name="van de Geest H.C."/>
            <person name="Bonants P.J.M."/>
            <person name="Smith D.S."/>
            <person name="Levesque C.A."/>
            <person name="van der Lee T.A.J."/>
        </authorList>
    </citation>
    <scope>NUCLEOTIDE SEQUENCE [LARGE SCALE GENOMIC DNA]</scope>
    <source>
        <strain evidence="7 8">CBS 675.73</strain>
    </source>
</reference>
<evidence type="ECO:0000256" key="5">
    <source>
        <dbReference type="ARBA" id="ARBA00023136"/>
    </source>
</evidence>
<gene>
    <name evidence="7" type="ORF">CcCBS67573_g00982</name>
</gene>
<dbReference type="PANTHER" id="PTHR24089">
    <property type="entry name" value="SOLUTE CARRIER FAMILY 25"/>
    <property type="match status" value="1"/>
</dbReference>
<keyword evidence="8" id="KW-1185">Reference proteome</keyword>
<dbReference type="EMBL" id="QEAP01000015">
    <property type="protein sequence ID" value="TPX77747.1"/>
    <property type="molecule type" value="Genomic_DNA"/>
</dbReference>
<dbReference type="SUPFAM" id="SSF103506">
    <property type="entry name" value="Mitochondrial carrier"/>
    <property type="match status" value="1"/>
</dbReference>
<evidence type="ECO:0000256" key="1">
    <source>
        <dbReference type="ARBA" id="ARBA00004141"/>
    </source>
</evidence>
<feature type="repeat" description="Solcar" evidence="6">
    <location>
        <begin position="179"/>
        <end position="266"/>
    </location>
</feature>